<comment type="similarity">
    <text evidence="1 5 6">Belongs to the peptidase S8 family.</text>
</comment>
<evidence type="ECO:0000313" key="10">
    <source>
        <dbReference type="Proteomes" id="UP000184428"/>
    </source>
</evidence>
<feature type="active site" description="Charge relay system" evidence="5">
    <location>
        <position position="176"/>
    </location>
</feature>
<feature type="active site" description="Charge relay system" evidence="5">
    <location>
        <position position="208"/>
    </location>
</feature>
<dbReference type="InterPro" id="IPR000209">
    <property type="entry name" value="Peptidase_S8/S53_dom"/>
</dbReference>
<accession>A0A1M7S9I4</accession>
<keyword evidence="4 5" id="KW-0720">Serine protease</keyword>
<dbReference type="PROSITE" id="PS51892">
    <property type="entry name" value="SUBTILASE"/>
    <property type="match status" value="1"/>
</dbReference>
<dbReference type="SUPFAM" id="SSF52743">
    <property type="entry name" value="Subtilisin-like"/>
    <property type="match status" value="1"/>
</dbReference>
<organism evidence="9 10">
    <name type="scientific">Geodermatophilus obscurus</name>
    <dbReference type="NCBI Taxonomy" id="1861"/>
    <lineage>
        <taxon>Bacteria</taxon>
        <taxon>Bacillati</taxon>
        <taxon>Actinomycetota</taxon>
        <taxon>Actinomycetes</taxon>
        <taxon>Geodermatophilales</taxon>
        <taxon>Geodermatophilaceae</taxon>
        <taxon>Geodermatophilus</taxon>
    </lineage>
</organism>
<dbReference type="Proteomes" id="UP000184428">
    <property type="component" value="Unassembled WGS sequence"/>
</dbReference>
<reference evidence="9 10" key="1">
    <citation type="submission" date="2016-12" db="EMBL/GenBank/DDBJ databases">
        <authorList>
            <person name="Song W.-J."/>
            <person name="Kurnit D.M."/>
        </authorList>
    </citation>
    <scope>NUCLEOTIDE SEQUENCE [LARGE SCALE GENOMIC DNA]</scope>
    <source>
        <strain evidence="9 10">DSM 43162</strain>
    </source>
</reference>
<dbReference type="OrthoDB" id="9813435at2"/>
<feature type="active site" description="Charge relay system" evidence="5">
    <location>
        <position position="377"/>
    </location>
</feature>
<evidence type="ECO:0000256" key="3">
    <source>
        <dbReference type="ARBA" id="ARBA00022801"/>
    </source>
</evidence>
<evidence type="ECO:0000256" key="1">
    <source>
        <dbReference type="ARBA" id="ARBA00011073"/>
    </source>
</evidence>
<keyword evidence="2 5" id="KW-0645">Protease</keyword>
<name>A0A1M7S9I4_9ACTN</name>
<dbReference type="PROSITE" id="PS00138">
    <property type="entry name" value="SUBTILASE_SER"/>
    <property type="match status" value="1"/>
</dbReference>
<gene>
    <name evidence="9" type="ORF">SAMN05660350_00545</name>
</gene>
<evidence type="ECO:0000256" key="5">
    <source>
        <dbReference type="PROSITE-ProRule" id="PRU01240"/>
    </source>
</evidence>
<evidence type="ECO:0000256" key="2">
    <source>
        <dbReference type="ARBA" id="ARBA00022670"/>
    </source>
</evidence>
<evidence type="ECO:0000256" key="4">
    <source>
        <dbReference type="ARBA" id="ARBA00022825"/>
    </source>
</evidence>
<evidence type="ECO:0000256" key="7">
    <source>
        <dbReference type="SAM" id="MobiDB-lite"/>
    </source>
</evidence>
<dbReference type="EMBL" id="FRDM01000002">
    <property type="protein sequence ID" value="SHN55100.1"/>
    <property type="molecule type" value="Genomic_DNA"/>
</dbReference>
<sequence>MIGRPTTRRGPGGGRPGAPSPATTGRSVVVFADPDEDGAATLRRLAGLSDVVDSRDAEPGDVDAQALRRADAVVFPGLGLAVAAVDPQRLAGDGSVLAVTPELVHSVLPEVPEGYLAGYRDAVTDLAGRLLDLPGDAAEPTTPPFADTPQYTWGLQATGVPAAPRTGRGIRVAVLDTGVDLAHPDLAGRAVTATSFVAGESPQDGHGHGTHCVGTACGPRTAQGSRGYGVAPDAEVFVGKVLSDEGSGTDAEILAGIAWAVRNGCQVISMSLGADVAAPSPAYTAAGRRALDQGSLIVAAAGNNADRENGDVGFVGVPANSPEILAVGALDPTLAVAGFSARSSAVPGGQVDLAGPGVDVYSSWPLPDCYRTISGTSMATPHVAGLAALWAEETGLRGRELWQTLTRAARRLTAPSVDVGSGLPLAPREEPTPAGPPGATVPL</sequence>
<dbReference type="InterPro" id="IPR036852">
    <property type="entry name" value="Peptidase_S8/S53_dom_sf"/>
</dbReference>
<evidence type="ECO:0000259" key="8">
    <source>
        <dbReference type="Pfam" id="PF00082"/>
    </source>
</evidence>
<feature type="region of interest" description="Disordered" evidence="7">
    <location>
        <begin position="418"/>
        <end position="443"/>
    </location>
</feature>
<feature type="region of interest" description="Disordered" evidence="7">
    <location>
        <begin position="1"/>
        <end position="26"/>
    </location>
</feature>
<dbReference type="Gene3D" id="3.40.50.200">
    <property type="entry name" value="Peptidase S8/S53 domain"/>
    <property type="match status" value="1"/>
</dbReference>
<dbReference type="AlphaFoldDB" id="A0A1M7S9I4"/>
<dbReference type="InterPro" id="IPR050131">
    <property type="entry name" value="Peptidase_S8_subtilisin-like"/>
</dbReference>
<feature type="domain" description="Peptidase S8/S53" evidence="8">
    <location>
        <begin position="167"/>
        <end position="417"/>
    </location>
</feature>
<evidence type="ECO:0000313" key="9">
    <source>
        <dbReference type="EMBL" id="SHN55100.1"/>
    </source>
</evidence>
<dbReference type="InterPro" id="IPR015500">
    <property type="entry name" value="Peptidase_S8_subtilisin-rel"/>
</dbReference>
<dbReference type="PROSITE" id="PS00136">
    <property type="entry name" value="SUBTILASE_ASP"/>
    <property type="match status" value="1"/>
</dbReference>
<dbReference type="GO" id="GO:0004252">
    <property type="term" value="F:serine-type endopeptidase activity"/>
    <property type="evidence" value="ECO:0007669"/>
    <property type="project" value="UniProtKB-UniRule"/>
</dbReference>
<dbReference type="Pfam" id="PF00082">
    <property type="entry name" value="Peptidase_S8"/>
    <property type="match status" value="1"/>
</dbReference>
<keyword evidence="3 5" id="KW-0378">Hydrolase</keyword>
<dbReference type="PANTHER" id="PTHR43806">
    <property type="entry name" value="PEPTIDASE S8"/>
    <property type="match status" value="1"/>
</dbReference>
<dbReference type="InterPro" id="IPR023827">
    <property type="entry name" value="Peptidase_S8_Asp-AS"/>
</dbReference>
<evidence type="ECO:0000256" key="6">
    <source>
        <dbReference type="RuleBase" id="RU003355"/>
    </source>
</evidence>
<dbReference type="GO" id="GO:0006508">
    <property type="term" value="P:proteolysis"/>
    <property type="evidence" value="ECO:0007669"/>
    <property type="project" value="UniProtKB-KW"/>
</dbReference>
<dbReference type="InterPro" id="IPR023828">
    <property type="entry name" value="Peptidase_S8_Ser-AS"/>
</dbReference>
<dbReference type="PANTHER" id="PTHR43806:SF11">
    <property type="entry name" value="CEREVISIN-RELATED"/>
    <property type="match status" value="1"/>
</dbReference>
<proteinExistence type="inferred from homology"/>
<dbReference type="PRINTS" id="PR00723">
    <property type="entry name" value="SUBTILISIN"/>
</dbReference>
<protein>
    <submittedName>
        <fullName evidence="9">Subtilase family protein</fullName>
    </submittedName>
</protein>